<proteinExistence type="predicted"/>
<name>A0ABS5LJD3_9BACI</name>
<dbReference type="InterPro" id="IPR032710">
    <property type="entry name" value="NTF2-like_dom_sf"/>
</dbReference>
<comment type="caution">
    <text evidence="2">The sequence shown here is derived from an EMBL/GenBank/DDBJ whole genome shotgun (WGS) entry which is preliminary data.</text>
</comment>
<dbReference type="Pfam" id="PF12680">
    <property type="entry name" value="SnoaL_2"/>
    <property type="match status" value="1"/>
</dbReference>
<dbReference type="InterPro" id="IPR037401">
    <property type="entry name" value="SnoaL-like"/>
</dbReference>
<protein>
    <submittedName>
        <fullName evidence="2">Nuclear transport factor 2 family protein</fullName>
    </submittedName>
</protein>
<evidence type="ECO:0000313" key="2">
    <source>
        <dbReference type="EMBL" id="MBS2970861.1"/>
    </source>
</evidence>
<dbReference type="EMBL" id="JAGVRK010000001">
    <property type="protein sequence ID" value="MBS2970861.1"/>
    <property type="molecule type" value="Genomic_DNA"/>
</dbReference>
<gene>
    <name evidence="2" type="ORF">J9317_19140</name>
</gene>
<reference evidence="2 3" key="1">
    <citation type="submission" date="2021-04" db="EMBL/GenBank/DDBJ databases">
        <title>Metabacillus sp. strain KIGAM252 whole genome sequence.</title>
        <authorList>
            <person name="Seo M.-J."/>
            <person name="Cho E.-S."/>
            <person name="Hwang C.Y."/>
            <person name="Yoon D.J."/>
        </authorList>
    </citation>
    <scope>NUCLEOTIDE SEQUENCE [LARGE SCALE GENOMIC DNA]</scope>
    <source>
        <strain evidence="2 3">KIGAM252</strain>
    </source>
</reference>
<feature type="domain" description="SnoaL-like" evidence="1">
    <location>
        <begin position="12"/>
        <end position="119"/>
    </location>
</feature>
<accession>A0ABS5LJD3</accession>
<evidence type="ECO:0000259" key="1">
    <source>
        <dbReference type="Pfam" id="PF12680"/>
    </source>
</evidence>
<organism evidence="2 3">
    <name type="scientific">Metabacillus flavus</name>
    <dbReference type="NCBI Taxonomy" id="2823519"/>
    <lineage>
        <taxon>Bacteria</taxon>
        <taxon>Bacillati</taxon>
        <taxon>Bacillota</taxon>
        <taxon>Bacilli</taxon>
        <taxon>Bacillales</taxon>
        <taxon>Bacillaceae</taxon>
        <taxon>Metabacillus</taxon>
    </lineage>
</organism>
<evidence type="ECO:0000313" key="3">
    <source>
        <dbReference type="Proteomes" id="UP000682403"/>
    </source>
</evidence>
<dbReference type="Gene3D" id="3.10.450.50">
    <property type="match status" value="1"/>
</dbReference>
<dbReference type="SUPFAM" id="SSF54427">
    <property type="entry name" value="NTF2-like"/>
    <property type="match status" value="1"/>
</dbReference>
<dbReference type="Proteomes" id="UP000682403">
    <property type="component" value="Unassembled WGS sequence"/>
</dbReference>
<sequence length="147" mass="17323">MIMNEAVKIMDQFFQGMLENNIEQWMTIWHKDAVFEIPYAPSGVLTKLEGDEAIYNHVKDFPGKINFTRFSEPNYYPVEGQNTVIVEFECEAVILETGLPYNQKYISVIEYEDGKILRYKDYWNPLIFIGAYNNEPQAFLKFLKRSQ</sequence>
<keyword evidence="3" id="KW-1185">Reference proteome</keyword>